<dbReference type="GO" id="GO:0000155">
    <property type="term" value="F:phosphorelay sensor kinase activity"/>
    <property type="evidence" value="ECO:0007669"/>
    <property type="project" value="InterPro"/>
</dbReference>
<keyword evidence="3" id="KW-0808">Transferase</keyword>
<evidence type="ECO:0000313" key="4">
    <source>
        <dbReference type="Proteomes" id="UP000603640"/>
    </source>
</evidence>
<protein>
    <submittedName>
        <fullName evidence="3">Histidine kinase</fullName>
    </submittedName>
</protein>
<dbReference type="Gene3D" id="3.30.565.10">
    <property type="entry name" value="Histidine kinase-like ATPase, C-terminal domain"/>
    <property type="match status" value="1"/>
</dbReference>
<keyword evidence="1" id="KW-0472">Membrane</keyword>
<evidence type="ECO:0000313" key="3">
    <source>
        <dbReference type="EMBL" id="MBC5991864.1"/>
    </source>
</evidence>
<dbReference type="InterPro" id="IPR036890">
    <property type="entry name" value="HATPase_C_sf"/>
</dbReference>
<reference evidence="3" key="1">
    <citation type="submission" date="2020-08" db="EMBL/GenBank/DDBJ databases">
        <title>Pontibacter sp. SD6 16S ribosomal RNA gene Genome sequencing and assembly.</title>
        <authorList>
            <person name="Kang M."/>
        </authorList>
    </citation>
    <scope>NUCLEOTIDE SEQUENCE</scope>
    <source>
        <strain evidence="3">SD6</strain>
    </source>
</reference>
<dbReference type="PANTHER" id="PTHR34220">
    <property type="entry name" value="SENSOR HISTIDINE KINASE YPDA"/>
    <property type="match status" value="1"/>
</dbReference>
<dbReference type="AlphaFoldDB" id="A0A923N472"/>
<feature type="domain" description="Signal transduction histidine kinase internal region" evidence="2">
    <location>
        <begin position="142"/>
        <end position="217"/>
    </location>
</feature>
<evidence type="ECO:0000256" key="1">
    <source>
        <dbReference type="SAM" id="Phobius"/>
    </source>
</evidence>
<feature type="transmembrane region" description="Helical" evidence="1">
    <location>
        <begin position="36"/>
        <end position="53"/>
    </location>
</feature>
<dbReference type="GO" id="GO:0016020">
    <property type="term" value="C:membrane"/>
    <property type="evidence" value="ECO:0007669"/>
    <property type="project" value="InterPro"/>
</dbReference>
<feature type="transmembrane region" description="Helical" evidence="1">
    <location>
        <begin position="65"/>
        <end position="87"/>
    </location>
</feature>
<dbReference type="Pfam" id="PF06580">
    <property type="entry name" value="His_kinase"/>
    <property type="match status" value="1"/>
</dbReference>
<dbReference type="InterPro" id="IPR050640">
    <property type="entry name" value="Bact_2-comp_sensor_kinase"/>
</dbReference>
<keyword evidence="1" id="KW-0812">Transmembrane</keyword>
<feature type="transmembrane region" description="Helical" evidence="1">
    <location>
        <begin position="107"/>
        <end position="126"/>
    </location>
</feature>
<keyword evidence="4" id="KW-1185">Reference proteome</keyword>
<dbReference type="SUPFAM" id="SSF55874">
    <property type="entry name" value="ATPase domain of HSP90 chaperone/DNA topoisomerase II/histidine kinase"/>
    <property type="match status" value="1"/>
</dbReference>
<evidence type="ECO:0000259" key="2">
    <source>
        <dbReference type="Pfam" id="PF06580"/>
    </source>
</evidence>
<dbReference type="InterPro" id="IPR010559">
    <property type="entry name" value="Sig_transdc_His_kin_internal"/>
</dbReference>
<accession>A0A923N472</accession>
<feature type="transmembrane region" description="Helical" evidence="1">
    <location>
        <begin position="7"/>
        <end position="30"/>
    </location>
</feature>
<organism evidence="3 4">
    <name type="scientific">Pontibacter cellulosilyticus</name>
    <dbReference type="NCBI Taxonomy" id="1720253"/>
    <lineage>
        <taxon>Bacteria</taxon>
        <taxon>Pseudomonadati</taxon>
        <taxon>Bacteroidota</taxon>
        <taxon>Cytophagia</taxon>
        <taxon>Cytophagales</taxon>
        <taxon>Hymenobacteraceae</taxon>
        <taxon>Pontibacter</taxon>
    </lineage>
</organism>
<dbReference type="PANTHER" id="PTHR34220:SF7">
    <property type="entry name" value="SENSOR HISTIDINE KINASE YPDA"/>
    <property type="match status" value="1"/>
</dbReference>
<name>A0A923N472_9BACT</name>
<gene>
    <name evidence="3" type="ORF">H8S84_03335</name>
</gene>
<comment type="caution">
    <text evidence="3">The sequence shown here is derived from an EMBL/GenBank/DDBJ whole genome shotgun (WGS) entry which is preliminary data.</text>
</comment>
<keyword evidence="3" id="KW-0418">Kinase</keyword>
<sequence length="344" mass="40093">MNRINKILALIHIIPWAVALVILFGCVLIEDEPFRPKAYLIGLYVFYAHLFIFKKYLNKRKYKPYFLYLIGIFLTGSFPFLIFAYFIKQEIRVWVDLLVYYGDSIPIVFTFIIFSSLVVILQNLIINTFKKEQLEKQVINTELVYLKSQINPHFLFNTLNNIHTLVYTQDPAAPEAMMRLSSLMRYMIYESNALTVPLSIEINYLQDYISLQQLRYKATPIVDYQVEGNTETCHIAPLLFIHLLENAYKHSPSRLRPGSIKVSVAVKGNQLIAIFQNPIGNRRANILEEPGGIGLLNVQKRLQLLYPDRHRLDINKTDEVFTVELKIANFQKQVNEKKPQLLYN</sequence>
<dbReference type="RefSeq" id="WP_187065843.1">
    <property type="nucleotide sequence ID" value="NZ_JACRVF010000001.1"/>
</dbReference>
<dbReference type="EMBL" id="JACRVF010000001">
    <property type="protein sequence ID" value="MBC5991864.1"/>
    <property type="molecule type" value="Genomic_DNA"/>
</dbReference>
<dbReference type="Proteomes" id="UP000603640">
    <property type="component" value="Unassembled WGS sequence"/>
</dbReference>
<keyword evidence="1" id="KW-1133">Transmembrane helix</keyword>
<dbReference type="PROSITE" id="PS51257">
    <property type="entry name" value="PROKAR_LIPOPROTEIN"/>
    <property type="match status" value="1"/>
</dbReference>
<proteinExistence type="predicted"/>